<evidence type="ECO:0000259" key="3">
    <source>
        <dbReference type="Pfam" id="PF14341"/>
    </source>
</evidence>
<dbReference type="Pfam" id="PF13681">
    <property type="entry name" value="PilX"/>
    <property type="match status" value="1"/>
</dbReference>
<keyword evidence="5" id="KW-1185">Reference proteome</keyword>
<reference evidence="4 5" key="1">
    <citation type="submission" date="2020-08" db="EMBL/GenBank/DDBJ databases">
        <title>Lysobacter sp. II4 sp. nov., isolated from soil.</title>
        <authorList>
            <person name="Woo C.Y."/>
            <person name="Kim J."/>
        </authorList>
    </citation>
    <scope>NUCLEOTIDE SEQUENCE [LARGE SCALE GENOMIC DNA]</scope>
    <source>
        <strain evidence="4 5">II4</strain>
    </source>
</reference>
<evidence type="ECO:0000313" key="4">
    <source>
        <dbReference type="EMBL" id="QNP40956.1"/>
    </source>
</evidence>
<dbReference type="Pfam" id="PF14341">
    <property type="entry name" value="PilX_N"/>
    <property type="match status" value="1"/>
</dbReference>
<feature type="domain" description="PilX/PilW C-terminal" evidence="2">
    <location>
        <begin position="88"/>
        <end position="180"/>
    </location>
</feature>
<proteinExistence type="predicted"/>
<sequence>MNAYTRRAARTGPQRQRGASTLIIVLLLLLVAAMIGLASLRGTLMEENMSASVRDRSLAFQAAEAALREGELLAATKPALPASGCAKGLCAKPDPAAAPVWDDASVWNDAPQAVVTLGGQTARPRYIVELLASNVPPRSSCTTSNVIGESSCSGTESRYRITALSQAEGRAEVMLQSVYAVP</sequence>
<feature type="transmembrane region" description="Helical" evidence="1">
    <location>
        <begin position="21"/>
        <end position="40"/>
    </location>
</feature>
<dbReference type="EMBL" id="CP060820">
    <property type="protein sequence ID" value="QNP40956.1"/>
    <property type="molecule type" value="Genomic_DNA"/>
</dbReference>
<dbReference type="RefSeq" id="WP_187712394.1">
    <property type="nucleotide sequence ID" value="NZ_CP060820.1"/>
</dbReference>
<dbReference type="Proteomes" id="UP000516018">
    <property type="component" value="Chromosome"/>
</dbReference>
<keyword evidence="1" id="KW-1133">Transmembrane helix</keyword>
<name>A0A7H0FY40_9GAMM</name>
<dbReference type="KEGG" id="lsx:H8B22_01505"/>
<keyword evidence="1" id="KW-0812">Transmembrane</keyword>
<evidence type="ECO:0000259" key="2">
    <source>
        <dbReference type="Pfam" id="PF13681"/>
    </source>
</evidence>
<evidence type="ECO:0008006" key="6">
    <source>
        <dbReference type="Google" id="ProtNLM"/>
    </source>
</evidence>
<dbReference type="InterPro" id="IPR025746">
    <property type="entry name" value="PilX_N_dom"/>
</dbReference>
<evidence type="ECO:0000313" key="5">
    <source>
        <dbReference type="Proteomes" id="UP000516018"/>
    </source>
</evidence>
<evidence type="ECO:0000256" key="1">
    <source>
        <dbReference type="SAM" id="Phobius"/>
    </source>
</evidence>
<dbReference type="AlphaFoldDB" id="A0A7H0FY40"/>
<dbReference type="InterPro" id="IPR025205">
    <property type="entry name" value="PilX/PilW_C"/>
</dbReference>
<feature type="domain" description="Type 4 fimbrial biogenesis protein PilX N-terminal" evidence="3">
    <location>
        <begin position="17"/>
        <end position="68"/>
    </location>
</feature>
<gene>
    <name evidence="4" type="ORF">H8B22_01505</name>
</gene>
<protein>
    <recommendedName>
        <fullName evidence="6">Pilus assembly protein</fullName>
    </recommendedName>
</protein>
<organism evidence="4 5">
    <name type="scientific">Agrilutibacter terrestris</name>
    <dbReference type="NCBI Taxonomy" id="2865112"/>
    <lineage>
        <taxon>Bacteria</taxon>
        <taxon>Pseudomonadati</taxon>
        <taxon>Pseudomonadota</taxon>
        <taxon>Gammaproteobacteria</taxon>
        <taxon>Lysobacterales</taxon>
        <taxon>Lysobacteraceae</taxon>
        <taxon>Agrilutibacter</taxon>
    </lineage>
</organism>
<accession>A0A7H0FY40</accession>
<keyword evidence="1" id="KW-0472">Membrane</keyword>